<evidence type="ECO:0000313" key="2">
    <source>
        <dbReference type="Proteomes" id="UP000464657"/>
    </source>
</evidence>
<evidence type="ECO:0000313" key="1">
    <source>
        <dbReference type="EMBL" id="QHI38281.1"/>
    </source>
</evidence>
<keyword evidence="2" id="KW-1185">Reference proteome</keyword>
<organism evidence="1 2">
    <name type="scientific">Kordia antarctica</name>
    <dbReference type="NCBI Taxonomy" id="1218801"/>
    <lineage>
        <taxon>Bacteria</taxon>
        <taxon>Pseudomonadati</taxon>
        <taxon>Bacteroidota</taxon>
        <taxon>Flavobacteriia</taxon>
        <taxon>Flavobacteriales</taxon>
        <taxon>Flavobacteriaceae</taxon>
        <taxon>Kordia</taxon>
    </lineage>
</organism>
<sequence length="83" mass="9828">MFPNLTYEPMRWKGNKKYKEVITEDGYHLKAEYMKDSKYWWIVYKNGAVLYRAIAESEFATSLQTAQAKAQQQMIKHLKSTTT</sequence>
<dbReference type="Proteomes" id="UP000464657">
    <property type="component" value="Chromosome"/>
</dbReference>
<name>A0A7L4ZP63_9FLAO</name>
<dbReference type="KEGG" id="kan:IMCC3317_36710"/>
<dbReference type="EMBL" id="CP019288">
    <property type="protein sequence ID" value="QHI38281.1"/>
    <property type="molecule type" value="Genomic_DNA"/>
</dbReference>
<reference evidence="1 2" key="1">
    <citation type="journal article" date="2013" name="Int. J. Syst. Evol. Microbiol.">
        <title>Kordia antarctica sp. nov., isolated from Antarctic seawater.</title>
        <authorList>
            <person name="Baek K."/>
            <person name="Choi A."/>
            <person name="Kang I."/>
            <person name="Lee K."/>
            <person name="Cho J.C."/>
        </authorList>
    </citation>
    <scope>NUCLEOTIDE SEQUENCE [LARGE SCALE GENOMIC DNA]</scope>
    <source>
        <strain evidence="1 2">IMCC3317</strain>
    </source>
</reference>
<proteinExistence type="predicted"/>
<gene>
    <name evidence="1" type="ORF">IMCC3317_36710</name>
</gene>
<protein>
    <submittedName>
        <fullName evidence="1">Uncharacterized protein</fullName>
    </submittedName>
</protein>
<accession>A0A7L4ZP63</accession>
<dbReference type="AlphaFoldDB" id="A0A7L4ZP63"/>